<evidence type="ECO:0000313" key="6">
    <source>
        <dbReference type="Proteomes" id="UP000094455"/>
    </source>
</evidence>
<dbReference type="Gene3D" id="6.10.140.910">
    <property type="match status" value="1"/>
</dbReference>
<dbReference type="GO" id="GO:0005085">
    <property type="term" value="F:guanyl-nucleotide exchange factor activity"/>
    <property type="evidence" value="ECO:0007669"/>
    <property type="project" value="InterPro"/>
</dbReference>
<dbReference type="GO" id="GO:0051286">
    <property type="term" value="C:cell tip"/>
    <property type="evidence" value="ECO:0007669"/>
    <property type="project" value="TreeGrafter"/>
</dbReference>
<dbReference type="Pfam" id="PF06428">
    <property type="entry name" value="Sec2p"/>
    <property type="match status" value="1"/>
</dbReference>
<reference evidence="5 6" key="1">
    <citation type="journal article" date="2016" name="Proc. Natl. Acad. Sci. U.S.A.">
        <title>Comparative genomics of biotechnologically important yeasts.</title>
        <authorList>
            <person name="Riley R."/>
            <person name="Haridas S."/>
            <person name="Wolfe K.H."/>
            <person name="Lopes M.R."/>
            <person name="Hittinger C.T."/>
            <person name="Goeker M."/>
            <person name="Salamov A.A."/>
            <person name="Wisecaver J.H."/>
            <person name="Long T.M."/>
            <person name="Calvey C.H."/>
            <person name="Aerts A.L."/>
            <person name="Barry K.W."/>
            <person name="Choi C."/>
            <person name="Clum A."/>
            <person name="Coughlan A.Y."/>
            <person name="Deshpande S."/>
            <person name="Douglass A.P."/>
            <person name="Hanson S.J."/>
            <person name="Klenk H.-P."/>
            <person name="LaButti K.M."/>
            <person name="Lapidus A."/>
            <person name="Lindquist E.A."/>
            <person name="Lipzen A.M."/>
            <person name="Meier-Kolthoff J.P."/>
            <person name="Ohm R.A."/>
            <person name="Otillar R.P."/>
            <person name="Pangilinan J.L."/>
            <person name="Peng Y."/>
            <person name="Rokas A."/>
            <person name="Rosa C.A."/>
            <person name="Scheuner C."/>
            <person name="Sibirny A.A."/>
            <person name="Slot J.C."/>
            <person name="Stielow J.B."/>
            <person name="Sun H."/>
            <person name="Kurtzman C.P."/>
            <person name="Blackwell M."/>
            <person name="Grigoriev I.V."/>
            <person name="Jeffries T.W."/>
        </authorList>
    </citation>
    <scope>NUCLEOTIDE SEQUENCE [LARGE SCALE GENOMIC DNA]</scope>
    <source>
        <strain evidence="5 6">NRRL Y-2026</strain>
    </source>
</reference>
<keyword evidence="6" id="KW-1185">Reference proteome</keyword>
<dbReference type="InterPro" id="IPR009449">
    <property type="entry name" value="Sec2_N"/>
</dbReference>
<dbReference type="PANTHER" id="PTHR14430">
    <property type="entry name" value="RABIN3-RELATED"/>
    <property type="match status" value="1"/>
</dbReference>
<dbReference type="OrthoDB" id="1748564at2759"/>
<proteinExistence type="predicted"/>
<gene>
    <name evidence="5" type="ORF">PICMEDRAFT_18287</name>
</gene>
<feature type="coiled-coil region" evidence="2">
    <location>
        <begin position="62"/>
        <end position="89"/>
    </location>
</feature>
<evidence type="ECO:0000256" key="1">
    <source>
        <dbReference type="ARBA" id="ARBA00023054"/>
    </source>
</evidence>
<protein>
    <recommendedName>
        <fullName evidence="4">GDP/GTP exchange factor Sec2 N-terminal domain-containing protein</fullName>
    </recommendedName>
</protein>
<keyword evidence="1 2" id="KW-0175">Coiled coil</keyword>
<feature type="compositionally biased region" description="Basic and acidic residues" evidence="3">
    <location>
        <begin position="553"/>
        <end position="568"/>
    </location>
</feature>
<dbReference type="GeneID" id="30178619"/>
<evidence type="ECO:0000259" key="4">
    <source>
        <dbReference type="Pfam" id="PF06428"/>
    </source>
</evidence>
<accession>A0A1E3NE21</accession>
<feature type="region of interest" description="Disordered" evidence="3">
    <location>
        <begin position="435"/>
        <end position="460"/>
    </location>
</feature>
<dbReference type="EMBL" id="KV454007">
    <property type="protein sequence ID" value="ODQ44372.1"/>
    <property type="molecule type" value="Genomic_DNA"/>
</dbReference>
<evidence type="ECO:0000313" key="5">
    <source>
        <dbReference type="EMBL" id="ODQ44372.1"/>
    </source>
</evidence>
<dbReference type="RefSeq" id="XP_019015485.1">
    <property type="nucleotide sequence ID" value="XM_019161932.1"/>
</dbReference>
<feature type="region of interest" description="Disordered" evidence="3">
    <location>
        <begin position="553"/>
        <end position="588"/>
    </location>
</feature>
<dbReference type="InterPro" id="IPR040351">
    <property type="entry name" value="RAB3IL/RAB3IP/Sec2"/>
</dbReference>
<dbReference type="PANTHER" id="PTHR14430:SF0">
    <property type="entry name" value="SEC2P DOMAIN-CONTAINING PROTEIN"/>
    <property type="match status" value="1"/>
</dbReference>
<sequence>MADSSKTQATSGDAVVAVGSAGGAPFEAAGPDTDIGTGSRTQEEKEIIQQLSLKLLQQTEVTNSLQQRIAESNRQLSQQKQLLLQARKEKHDADLEVTRLSTEVESITQELFEQANSQVREANVGAYNIRQMNERLSNTIKEKDTTIEILQSELTKLKNVISEMEAGSQSAEDLVSRTQGNDLPALSAQQTAQEDSKLPTCAAFASKALSQLNQKQIYTPIYNQLRFDLPAYTLFSESLLPHASLASSSAASELAAHLHRPSVSASSSSSSVATFDIKTTKFFLKLIDELDEDLRLEKAPSLQTFKLRWNRKTFLLELIDKLVTIEPLSAATEVWKRQTLQKYVPVTTPSTPKIPLPDSTTSDSSLPVLSRHATSATPTTSSYDPTLFKLASNAATPASKPEGVAPLALVAPCGLCGEKRRDMNFSRLYHIRISSPSSSSTTSTTTSTTTVQNSSLSDSPTKADYPLCINCANKYRAVVELLKFVSAIHPSNVKEGEEFDDYLRTTWAKIVELKARVWFAVNIGIWSDKETYGLVYGWQNDWFTDHVVPESKVVKNRENEDSSREQEAKTSTIDNNNDATTPDANSVAKGWNGWSGVIAKPVGHKNVDVGVGVGVDSGSGPNADASRTRNFSNVTDRDVSLVATETEVEAKDTDEDELTFQDASDGRKKPAAAAVAATTVLCKPVVAPEKDAHDPQETE</sequence>
<feature type="compositionally biased region" description="Polar residues" evidence="3">
    <location>
        <begin position="1"/>
        <end position="10"/>
    </location>
</feature>
<evidence type="ECO:0000256" key="3">
    <source>
        <dbReference type="SAM" id="MobiDB-lite"/>
    </source>
</evidence>
<dbReference type="SUPFAM" id="SSF144284">
    <property type="entry name" value="Sec2 N-terminal region"/>
    <property type="match status" value="1"/>
</dbReference>
<name>A0A1E3NE21_9ASCO</name>
<evidence type="ECO:0000256" key="2">
    <source>
        <dbReference type="SAM" id="Coils"/>
    </source>
</evidence>
<feature type="compositionally biased region" description="Polar residues" evidence="3">
    <location>
        <begin position="451"/>
        <end position="460"/>
    </location>
</feature>
<organism evidence="5 6">
    <name type="scientific">Pichia membranifaciens NRRL Y-2026</name>
    <dbReference type="NCBI Taxonomy" id="763406"/>
    <lineage>
        <taxon>Eukaryota</taxon>
        <taxon>Fungi</taxon>
        <taxon>Dikarya</taxon>
        <taxon>Ascomycota</taxon>
        <taxon>Saccharomycotina</taxon>
        <taxon>Pichiomycetes</taxon>
        <taxon>Pichiales</taxon>
        <taxon>Pichiaceae</taxon>
        <taxon>Pichia</taxon>
    </lineage>
</organism>
<feature type="coiled-coil region" evidence="2">
    <location>
        <begin position="133"/>
        <end position="167"/>
    </location>
</feature>
<dbReference type="GO" id="GO:0070319">
    <property type="term" value="C:Golgi to plasma membrane transport vesicle"/>
    <property type="evidence" value="ECO:0007669"/>
    <property type="project" value="TreeGrafter"/>
</dbReference>
<dbReference type="AlphaFoldDB" id="A0A1E3NE21"/>
<feature type="compositionally biased region" description="Polar residues" evidence="3">
    <location>
        <begin position="358"/>
        <end position="381"/>
    </location>
</feature>
<dbReference type="Proteomes" id="UP000094455">
    <property type="component" value="Unassembled WGS sequence"/>
</dbReference>
<feature type="domain" description="GDP/GTP exchange factor Sec2 N-terminal" evidence="4">
    <location>
        <begin position="42"/>
        <end position="165"/>
    </location>
</feature>
<feature type="compositionally biased region" description="Low complexity" evidence="3">
    <location>
        <begin position="574"/>
        <end position="585"/>
    </location>
</feature>
<dbReference type="STRING" id="763406.A0A1E3NE21"/>
<feature type="region of interest" description="Disordered" evidence="3">
    <location>
        <begin position="348"/>
        <end position="381"/>
    </location>
</feature>
<feature type="region of interest" description="Disordered" evidence="3">
    <location>
        <begin position="1"/>
        <end position="43"/>
    </location>
</feature>
<feature type="compositionally biased region" description="Low complexity" evidence="3">
    <location>
        <begin position="435"/>
        <end position="450"/>
    </location>
</feature>
<dbReference type="GO" id="GO:0006887">
    <property type="term" value="P:exocytosis"/>
    <property type="evidence" value="ECO:0007669"/>
    <property type="project" value="TreeGrafter"/>
</dbReference>